<protein>
    <submittedName>
        <fullName evidence="1">Uncharacterized protein</fullName>
    </submittedName>
</protein>
<dbReference type="PROSITE" id="PS51257">
    <property type="entry name" value="PROKAR_LIPOPROTEIN"/>
    <property type="match status" value="1"/>
</dbReference>
<proteinExistence type="predicted"/>
<dbReference type="Proteomes" id="UP000275076">
    <property type="component" value="Unassembled WGS sequence"/>
</dbReference>
<evidence type="ECO:0000313" key="2">
    <source>
        <dbReference type="Proteomes" id="UP000275076"/>
    </source>
</evidence>
<evidence type="ECO:0000313" key="1">
    <source>
        <dbReference type="EMBL" id="RSL31180.1"/>
    </source>
</evidence>
<accession>A0A3R9P4V9</accession>
<gene>
    <name evidence="1" type="ORF">D7Z54_21980</name>
</gene>
<dbReference type="EMBL" id="RBVX01000027">
    <property type="protein sequence ID" value="RSL31180.1"/>
    <property type="molecule type" value="Genomic_DNA"/>
</dbReference>
<dbReference type="OrthoDB" id="2866574at2"/>
<reference evidence="1 2" key="1">
    <citation type="submission" date="2018-10" db="EMBL/GenBank/DDBJ databases">
        <title>Draft genome sequence of Bacillus salarius IM0101, isolated from a hypersaline soil in Inner Mongolia, China.</title>
        <authorList>
            <person name="Yamprayoonswat W."/>
            <person name="Boonvisut S."/>
            <person name="Jumpathong W."/>
            <person name="Sittihan S."/>
            <person name="Ruangsuj P."/>
            <person name="Wanthongcharoen S."/>
            <person name="Thongpramul N."/>
            <person name="Pimmason S."/>
            <person name="Yu B."/>
            <person name="Yasawong M."/>
        </authorList>
    </citation>
    <scope>NUCLEOTIDE SEQUENCE [LARGE SCALE GENOMIC DNA]</scope>
    <source>
        <strain evidence="1 2">IM0101</strain>
    </source>
</reference>
<dbReference type="AlphaFoldDB" id="A0A3R9P4V9"/>
<keyword evidence="2" id="KW-1185">Reference proteome</keyword>
<sequence>MKQFLLIITVGTLAILSGCSWSNEDNSLKESKETAFSNSLYTAEFEGIEEDSLDGKEGFYLSFSITALDETRTLDVSKIQMTFPDEISDEQGNMFSQTGPTSIRQTDEQPHIIEVHQFFSGKLEENSSHLTVPARLVLSDLEKMVRFENITDEMAPITRQELTITQLDWNEKKLTLEAEDLFSMNTTEWSLINHGEKIYPVFSNTESNEEGEFQGTLEFAFQPDDTFTLVAERNRTTDKEWELPYVIPIN</sequence>
<name>A0A3R9P4V9_9BACI</name>
<comment type="caution">
    <text evidence="1">The sequence shown here is derived from an EMBL/GenBank/DDBJ whole genome shotgun (WGS) entry which is preliminary data.</text>
</comment>
<dbReference type="RefSeq" id="WP_125559058.1">
    <property type="nucleotide sequence ID" value="NZ_RBVX01000027.1"/>
</dbReference>
<organism evidence="1 2">
    <name type="scientific">Salibacterium salarium</name>
    <dbReference type="NCBI Taxonomy" id="284579"/>
    <lineage>
        <taxon>Bacteria</taxon>
        <taxon>Bacillati</taxon>
        <taxon>Bacillota</taxon>
        <taxon>Bacilli</taxon>
        <taxon>Bacillales</taxon>
        <taxon>Bacillaceae</taxon>
    </lineage>
</organism>